<reference evidence="2" key="1">
    <citation type="journal article" date="2019" name="Int. J. Syst. Evol. Microbiol.">
        <title>The Global Catalogue of Microorganisms (GCM) 10K type strain sequencing project: providing services to taxonomists for standard genome sequencing and annotation.</title>
        <authorList>
            <consortium name="The Broad Institute Genomics Platform"/>
            <consortium name="The Broad Institute Genome Sequencing Center for Infectious Disease"/>
            <person name="Wu L."/>
            <person name="Ma J."/>
        </authorList>
    </citation>
    <scope>NUCLEOTIDE SEQUENCE [LARGE SCALE GENOMIC DNA]</scope>
    <source>
        <strain evidence="2">JCM 7356</strain>
    </source>
</reference>
<organism evidence="1 2">
    <name type="scientific">Kitasatospora cystarginea</name>
    <dbReference type="NCBI Taxonomy" id="58350"/>
    <lineage>
        <taxon>Bacteria</taxon>
        <taxon>Bacillati</taxon>
        <taxon>Actinomycetota</taxon>
        <taxon>Actinomycetes</taxon>
        <taxon>Kitasatosporales</taxon>
        <taxon>Streptomycetaceae</taxon>
        <taxon>Kitasatospora</taxon>
    </lineage>
</organism>
<evidence type="ECO:0000313" key="2">
    <source>
        <dbReference type="Proteomes" id="UP001500305"/>
    </source>
</evidence>
<evidence type="ECO:0008006" key="3">
    <source>
        <dbReference type="Google" id="ProtNLM"/>
    </source>
</evidence>
<name>A0ABP5RLP0_9ACTN</name>
<sequence length="123" mass="12701">MSRIRPSQLSITSGDIVHKCRPGLGSTAPDGLQFAVDALAAFPARFKAGSGGVPERFAAVAELCRTVDGALDALVVRTAAEAAEEGWTAGEMAAEHSAYHARLRRALLTSPAGASGNAGRKKQ</sequence>
<keyword evidence="2" id="KW-1185">Reference proteome</keyword>
<comment type="caution">
    <text evidence="1">The sequence shown here is derived from an EMBL/GenBank/DDBJ whole genome shotgun (WGS) entry which is preliminary data.</text>
</comment>
<dbReference type="EMBL" id="BAAATR010000033">
    <property type="protein sequence ID" value="GAA2266506.1"/>
    <property type="molecule type" value="Genomic_DNA"/>
</dbReference>
<gene>
    <name evidence="1" type="ORF">GCM10010430_59420</name>
</gene>
<protein>
    <recommendedName>
        <fullName evidence="3">DUF2742 domain-containing protein</fullName>
    </recommendedName>
</protein>
<accession>A0ABP5RLP0</accession>
<dbReference type="Proteomes" id="UP001500305">
    <property type="component" value="Unassembled WGS sequence"/>
</dbReference>
<proteinExistence type="predicted"/>
<evidence type="ECO:0000313" key="1">
    <source>
        <dbReference type="EMBL" id="GAA2266506.1"/>
    </source>
</evidence>